<feature type="region of interest" description="Disordered" evidence="1">
    <location>
        <begin position="1"/>
        <end position="21"/>
    </location>
</feature>
<organism evidence="2 3">
    <name type="scientific">Pocillopora damicornis</name>
    <name type="common">Cauliflower coral</name>
    <name type="synonym">Millepora damicornis</name>
    <dbReference type="NCBI Taxonomy" id="46731"/>
    <lineage>
        <taxon>Eukaryota</taxon>
        <taxon>Metazoa</taxon>
        <taxon>Cnidaria</taxon>
        <taxon>Anthozoa</taxon>
        <taxon>Hexacorallia</taxon>
        <taxon>Scleractinia</taxon>
        <taxon>Astrocoeniina</taxon>
        <taxon>Pocilloporidae</taxon>
        <taxon>Pocillopora</taxon>
    </lineage>
</organism>
<feature type="compositionally biased region" description="Acidic residues" evidence="1">
    <location>
        <begin position="126"/>
        <end position="139"/>
    </location>
</feature>
<dbReference type="AlphaFoldDB" id="A0A3M6TIA6"/>
<feature type="region of interest" description="Disordered" evidence="1">
    <location>
        <begin position="120"/>
        <end position="256"/>
    </location>
</feature>
<proteinExistence type="predicted"/>
<sequence length="317" mass="35617">MNVHLSKKSLGDNKPSDKYPEAFREAIRSTSIQQFPTEGGQQLLDHYAAHAGCGLSKLHPAVALNSLRADSEFNISLPAAGETRLKALRKAESKRQQDKCMDELKTVLERVRLAMDEFNTAQAELEVPESPDLEYEAEEEEKRQRKKKLKRKRRREQRKIRHKKASSKETLKGREKNAEEKSAKSEKESGSSSDEGDEDSGEEKEKNAEENSAESDEESGSSSDVGDEDSGEDEDNDEDQGAEEEDRQGENWTMTGQIKRKVSQRMLVKVGIVIRYYSNQSVKIHSKEDSSLHGLICGPGSTQGPKVKRANQMYVLC</sequence>
<feature type="compositionally biased region" description="Basic residues" evidence="1">
    <location>
        <begin position="144"/>
        <end position="165"/>
    </location>
</feature>
<evidence type="ECO:0000313" key="3">
    <source>
        <dbReference type="Proteomes" id="UP000275408"/>
    </source>
</evidence>
<dbReference type="Proteomes" id="UP000275408">
    <property type="component" value="Unassembled WGS sequence"/>
</dbReference>
<feature type="non-terminal residue" evidence="2">
    <location>
        <position position="317"/>
    </location>
</feature>
<feature type="compositionally biased region" description="Acidic residues" evidence="1">
    <location>
        <begin position="211"/>
        <end position="247"/>
    </location>
</feature>
<feature type="compositionally biased region" description="Basic and acidic residues" evidence="1">
    <location>
        <begin position="166"/>
        <end position="189"/>
    </location>
</feature>
<reference evidence="2 3" key="1">
    <citation type="journal article" date="2018" name="Sci. Rep.">
        <title>Comparative analysis of the Pocillopora damicornis genome highlights role of immune system in coral evolution.</title>
        <authorList>
            <person name="Cunning R."/>
            <person name="Bay R.A."/>
            <person name="Gillette P."/>
            <person name="Baker A.C."/>
            <person name="Traylor-Knowles N."/>
        </authorList>
    </citation>
    <scope>NUCLEOTIDE SEQUENCE [LARGE SCALE GENOMIC DNA]</scope>
    <source>
        <strain evidence="2">RSMAS</strain>
        <tissue evidence="2">Whole animal</tissue>
    </source>
</reference>
<accession>A0A3M6TIA6</accession>
<feature type="compositionally biased region" description="Basic and acidic residues" evidence="1">
    <location>
        <begin position="9"/>
        <end position="21"/>
    </location>
</feature>
<dbReference type="OrthoDB" id="10056516at2759"/>
<protein>
    <submittedName>
        <fullName evidence="2">Uncharacterized protein</fullName>
    </submittedName>
</protein>
<dbReference type="EMBL" id="RCHS01003537">
    <property type="protein sequence ID" value="RMX40998.1"/>
    <property type="molecule type" value="Genomic_DNA"/>
</dbReference>
<gene>
    <name evidence="2" type="ORF">pdam_00011579</name>
</gene>
<evidence type="ECO:0000313" key="2">
    <source>
        <dbReference type="EMBL" id="RMX40998.1"/>
    </source>
</evidence>
<name>A0A3M6TIA6_POCDA</name>
<comment type="caution">
    <text evidence="2">The sequence shown here is derived from an EMBL/GenBank/DDBJ whole genome shotgun (WGS) entry which is preliminary data.</text>
</comment>
<keyword evidence="3" id="KW-1185">Reference proteome</keyword>
<evidence type="ECO:0000256" key="1">
    <source>
        <dbReference type="SAM" id="MobiDB-lite"/>
    </source>
</evidence>